<comment type="caution">
    <text evidence="1">The sequence shown here is derived from an EMBL/GenBank/DDBJ whole genome shotgun (WGS) entry which is preliminary data.</text>
</comment>
<accession>E6QJQ9</accession>
<gene>
    <name evidence="1" type="ORF">CARN6_0812</name>
</gene>
<evidence type="ECO:0000313" key="1">
    <source>
        <dbReference type="EMBL" id="CBI07476.1"/>
    </source>
</evidence>
<name>E6QJQ9_9ZZZZ</name>
<sequence>MGWRDWPIEAWLLRRRDCRAGESAGRHQRGYARGYGNERWRGISPLIVICRVRGSNDTKVFGAVFIYGVAYDRFG</sequence>
<proteinExistence type="predicted"/>
<protein>
    <submittedName>
        <fullName evidence="1">Uncharacterized protein</fullName>
    </submittedName>
</protein>
<organism evidence="1">
    <name type="scientific">mine drainage metagenome</name>
    <dbReference type="NCBI Taxonomy" id="410659"/>
    <lineage>
        <taxon>unclassified sequences</taxon>
        <taxon>metagenomes</taxon>
        <taxon>ecological metagenomes</taxon>
    </lineage>
</organism>
<reference evidence="1" key="1">
    <citation type="submission" date="2009-10" db="EMBL/GenBank/DDBJ databases">
        <title>Diversity of trophic interactions inside an arsenic-rich microbial ecosystem.</title>
        <authorList>
            <person name="Bertin P.N."/>
            <person name="Heinrich-Salmeron A."/>
            <person name="Pelletier E."/>
            <person name="Goulhen-Chollet F."/>
            <person name="Arsene-Ploetze F."/>
            <person name="Gallien S."/>
            <person name="Calteau A."/>
            <person name="Vallenet D."/>
            <person name="Casiot C."/>
            <person name="Chane-Woon-Ming B."/>
            <person name="Giloteaux L."/>
            <person name="Barakat M."/>
            <person name="Bonnefoy V."/>
            <person name="Bruneel O."/>
            <person name="Chandler M."/>
            <person name="Cleiss J."/>
            <person name="Duran R."/>
            <person name="Elbaz-Poulichet F."/>
            <person name="Fonknechten N."/>
            <person name="Lauga B."/>
            <person name="Mornico D."/>
            <person name="Ortet P."/>
            <person name="Schaeffer C."/>
            <person name="Siguier P."/>
            <person name="Alexander Thil Smith A."/>
            <person name="Van Dorsselaer A."/>
            <person name="Weissenbach J."/>
            <person name="Medigue C."/>
            <person name="Le Paslier D."/>
        </authorList>
    </citation>
    <scope>NUCLEOTIDE SEQUENCE</scope>
</reference>
<dbReference type="EMBL" id="CABQ01000091">
    <property type="protein sequence ID" value="CBI07476.1"/>
    <property type="molecule type" value="Genomic_DNA"/>
</dbReference>
<dbReference type="AlphaFoldDB" id="E6QJQ9"/>